<keyword evidence="1" id="KW-0472">Membrane</keyword>
<organism evidence="2 3">
    <name type="scientific">Lactobacillus panisapium</name>
    <dbReference type="NCBI Taxonomy" id="2012495"/>
    <lineage>
        <taxon>Bacteria</taxon>
        <taxon>Bacillati</taxon>
        <taxon>Bacillota</taxon>
        <taxon>Bacilli</taxon>
        <taxon>Lactobacillales</taxon>
        <taxon>Lactobacillaceae</taxon>
        <taxon>Lactobacillus</taxon>
    </lineage>
</organism>
<gene>
    <name evidence="2" type="ORF">GYM71_03295</name>
</gene>
<keyword evidence="1" id="KW-0812">Transmembrane</keyword>
<evidence type="ECO:0000313" key="3">
    <source>
        <dbReference type="Proteomes" id="UP000826550"/>
    </source>
</evidence>
<dbReference type="EMBL" id="CP048268">
    <property type="protein sequence ID" value="QYN52480.1"/>
    <property type="molecule type" value="Genomic_DNA"/>
</dbReference>
<feature type="transmembrane region" description="Helical" evidence="1">
    <location>
        <begin position="158"/>
        <end position="181"/>
    </location>
</feature>
<dbReference type="RefSeq" id="WP_220220901.1">
    <property type="nucleotide sequence ID" value="NZ_CP048268.1"/>
</dbReference>
<name>A0ABX8W428_9LACO</name>
<reference evidence="2 3" key="1">
    <citation type="submission" date="2020-01" db="EMBL/GenBank/DDBJ databases">
        <title>Vast differences in strain-level diversity in the gut microbiota of two closely related honey bee species.</title>
        <authorList>
            <person name="Ellegaard K.M."/>
            <person name="Suenami S."/>
            <person name="Miyazaki R."/>
            <person name="Engel P."/>
        </authorList>
    </citation>
    <scope>NUCLEOTIDE SEQUENCE [LARGE SCALE GENOMIC DNA]</scope>
    <source>
        <strain evidence="2 3">ESL0416</strain>
    </source>
</reference>
<evidence type="ECO:0000313" key="2">
    <source>
        <dbReference type="EMBL" id="QYN52480.1"/>
    </source>
</evidence>
<accession>A0ABX8W428</accession>
<feature type="transmembrane region" description="Helical" evidence="1">
    <location>
        <begin position="80"/>
        <end position="99"/>
    </location>
</feature>
<dbReference type="Proteomes" id="UP000826550">
    <property type="component" value="Chromosome"/>
</dbReference>
<keyword evidence="1" id="KW-1133">Transmembrane helix</keyword>
<keyword evidence="3" id="KW-1185">Reference proteome</keyword>
<proteinExistence type="predicted"/>
<sequence>MNEKNKYLDELKELNSIRDSTTLVKKSFLYLLPKKGKNFKKQCIKLVIITVFSIFIVYFISQSGYQITKLKNVISLINNIDLVLLGIIFTGFSVFQVLMNHDVTKMLISYDNSKSRSFVELNKSYYYLMTDYGLNIFINYVLLLILNVIPKSWINFAVLHAVCCLSVFLVFYLVTSCLIIYELKYFLFNLYSVYVLRSSVDFCKNDEEDS</sequence>
<feature type="transmembrane region" description="Helical" evidence="1">
    <location>
        <begin position="43"/>
        <end position="60"/>
    </location>
</feature>
<evidence type="ECO:0000256" key="1">
    <source>
        <dbReference type="SAM" id="Phobius"/>
    </source>
</evidence>
<feature type="transmembrane region" description="Helical" evidence="1">
    <location>
        <begin position="125"/>
        <end position="146"/>
    </location>
</feature>
<protein>
    <submittedName>
        <fullName evidence="2">Uncharacterized protein</fullName>
    </submittedName>
</protein>